<protein>
    <submittedName>
        <fullName evidence="2">Uncharacterized protein</fullName>
    </submittedName>
</protein>
<feature type="chain" id="PRO_5043910820" evidence="1">
    <location>
        <begin position="21"/>
        <end position="231"/>
    </location>
</feature>
<keyword evidence="3" id="KW-1185">Reference proteome</keyword>
<organism evidence="2 3">
    <name type="scientific">Oedothorax gibbosus</name>
    <dbReference type="NCBI Taxonomy" id="931172"/>
    <lineage>
        <taxon>Eukaryota</taxon>
        <taxon>Metazoa</taxon>
        <taxon>Ecdysozoa</taxon>
        <taxon>Arthropoda</taxon>
        <taxon>Chelicerata</taxon>
        <taxon>Arachnida</taxon>
        <taxon>Araneae</taxon>
        <taxon>Araneomorphae</taxon>
        <taxon>Entelegynae</taxon>
        <taxon>Araneoidea</taxon>
        <taxon>Linyphiidae</taxon>
        <taxon>Erigoninae</taxon>
        <taxon>Oedothorax</taxon>
    </lineage>
</organism>
<gene>
    <name evidence="2" type="ORF">JTE90_014094</name>
</gene>
<dbReference type="AlphaFoldDB" id="A0AAV6V675"/>
<evidence type="ECO:0000313" key="2">
    <source>
        <dbReference type="EMBL" id="KAG8192235.1"/>
    </source>
</evidence>
<proteinExistence type="predicted"/>
<feature type="signal peptide" evidence="1">
    <location>
        <begin position="1"/>
        <end position="20"/>
    </location>
</feature>
<comment type="caution">
    <text evidence="2">The sequence shown here is derived from an EMBL/GenBank/DDBJ whole genome shotgun (WGS) entry which is preliminary data.</text>
</comment>
<dbReference type="PANTHER" id="PTHR33964">
    <property type="entry name" value="RE45066P-RELATED"/>
    <property type="match status" value="1"/>
</dbReference>
<accession>A0AAV6V675</accession>
<dbReference type="PROSITE" id="PS51257">
    <property type="entry name" value="PROKAR_LIPOPROTEIN"/>
    <property type="match status" value="1"/>
</dbReference>
<evidence type="ECO:0000256" key="1">
    <source>
        <dbReference type="SAM" id="SignalP"/>
    </source>
</evidence>
<keyword evidence="1" id="KW-0732">Signal</keyword>
<name>A0AAV6V675_9ARAC</name>
<reference evidence="2 3" key="1">
    <citation type="journal article" date="2022" name="Nat. Ecol. Evol.">
        <title>A masculinizing supergene underlies an exaggerated male reproductive morph in a spider.</title>
        <authorList>
            <person name="Hendrickx F."/>
            <person name="De Corte Z."/>
            <person name="Sonet G."/>
            <person name="Van Belleghem S.M."/>
            <person name="Kostlbacher S."/>
            <person name="Vangestel C."/>
        </authorList>
    </citation>
    <scope>NUCLEOTIDE SEQUENCE [LARGE SCALE GENOMIC DNA]</scope>
    <source>
        <strain evidence="2">W744_W776</strain>
    </source>
</reference>
<dbReference type="EMBL" id="JAFNEN010000142">
    <property type="protein sequence ID" value="KAG8192235.1"/>
    <property type="molecule type" value="Genomic_DNA"/>
</dbReference>
<evidence type="ECO:0000313" key="3">
    <source>
        <dbReference type="Proteomes" id="UP000827092"/>
    </source>
</evidence>
<dbReference type="PANTHER" id="PTHR33964:SF1">
    <property type="entry name" value="RE45066P"/>
    <property type="match status" value="1"/>
</dbReference>
<dbReference type="Proteomes" id="UP000827092">
    <property type="component" value="Unassembled WGS sequence"/>
</dbReference>
<sequence>MKYFCAIAVVLCALAYQASAQSCHLREVDLCIATMIFHYQGSGVPTDESGVEQLCESIDETTQCLGNFTNKCMTPVQREVLQLVSEGSLHTVKDFCSPGSELRAKFLKHARCLGEVHAEDSMRDCMVDMQVTVETVTTTTFDKRVGTLCCGFRRFLECGEKLTEQKCGREAVEMGRTIAELAVTELPNVVCNSFDPNSQACQALLPPSGSTPKGTQSASQMARLLATALGN</sequence>